<dbReference type="PROSITE" id="PS50191">
    <property type="entry name" value="CRAL_TRIO"/>
    <property type="match status" value="1"/>
</dbReference>
<dbReference type="SMART" id="SM00516">
    <property type="entry name" value="SEC14"/>
    <property type="match status" value="1"/>
</dbReference>
<proteinExistence type="predicted"/>
<organism evidence="2 3">
    <name type="scientific">Rhodosorus marinus</name>
    <dbReference type="NCBI Taxonomy" id="101924"/>
    <lineage>
        <taxon>Eukaryota</taxon>
        <taxon>Rhodophyta</taxon>
        <taxon>Stylonematophyceae</taxon>
        <taxon>Stylonematales</taxon>
        <taxon>Stylonemataceae</taxon>
        <taxon>Rhodosorus</taxon>
    </lineage>
</organism>
<dbReference type="AlphaFoldDB" id="A0AAV8V459"/>
<dbReference type="PANTHER" id="PTHR45824:SF29">
    <property type="entry name" value="GH16843P"/>
    <property type="match status" value="1"/>
</dbReference>
<dbReference type="Gene3D" id="3.40.525.10">
    <property type="entry name" value="CRAL-TRIO lipid binding domain"/>
    <property type="match status" value="1"/>
</dbReference>
<dbReference type="EMBL" id="JAMWBK010000002">
    <property type="protein sequence ID" value="KAJ8908247.1"/>
    <property type="molecule type" value="Genomic_DNA"/>
</dbReference>
<keyword evidence="3" id="KW-1185">Reference proteome</keyword>
<dbReference type="InterPro" id="IPR001251">
    <property type="entry name" value="CRAL-TRIO_dom"/>
</dbReference>
<evidence type="ECO:0000313" key="2">
    <source>
        <dbReference type="EMBL" id="KAJ8908247.1"/>
    </source>
</evidence>
<name>A0AAV8V459_9RHOD</name>
<dbReference type="InterPro" id="IPR036273">
    <property type="entry name" value="CRAL/TRIO_N_dom_sf"/>
</dbReference>
<reference evidence="2 3" key="1">
    <citation type="journal article" date="2023" name="Nat. Commun.">
        <title>Origin of minicircular mitochondrial genomes in red algae.</title>
        <authorList>
            <person name="Lee Y."/>
            <person name="Cho C.H."/>
            <person name="Lee Y.M."/>
            <person name="Park S.I."/>
            <person name="Yang J.H."/>
            <person name="West J.A."/>
            <person name="Bhattacharya D."/>
            <person name="Yoon H.S."/>
        </authorList>
    </citation>
    <scope>NUCLEOTIDE SEQUENCE [LARGE SCALE GENOMIC DNA]</scope>
    <source>
        <strain evidence="2 3">CCMP1338</strain>
        <tissue evidence="2">Whole cell</tissue>
    </source>
</reference>
<comment type="caution">
    <text evidence="2">The sequence shown here is derived from an EMBL/GenBank/DDBJ whole genome shotgun (WGS) entry which is preliminary data.</text>
</comment>
<dbReference type="SUPFAM" id="SSF52087">
    <property type="entry name" value="CRAL/TRIO domain"/>
    <property type="match status" value="1"/>
</dbReference>
<protein>
    <recommendedName>
        <fullName evidence="1">CRAL-TRIO domain-containing protein</fullName>
    </recommendedName>
</protein>
<dbReference type="Pfam" id="PF00650">
    <property type="entry name" value="CRAL_TRIO"/>
    <property type="match status" value="1"/>
</dbReference>
<dbReference type="InterPro" id="IPR052578">
    <property type="entry name" value="PI_Transfer_CRAL-TRIO"/>
</dbReference>
<gene>
    <name evidence="2" type="ORF">NDN08_008338</name>
</gene>
<dbReference type="GO" id="GO:0008526">
    <property type="term" value="F:phosphatidylinositol transfer activity"/>
    <property type="evidence" value="ECO:0007669"/>
    <property type="project" value="TreeGrafter"/>
</dbReference>
<evidence type="ECO:0000259" key="1">
    <source>
        <dbReference type="PROSITE" id="PS50191"/>
    </source>
</evidence>
<dbReference type="SUPFAM" id="SSF46938">
    <property type="entry name" value="CRAL/TRIO N-terminal domain"/>
    <property type="match status" value="1"/>
</dbReference>
<dbReference type="CDD" id="cd00170">
    <property type="entry name" value="SEC14"/>
    <property type="match status" value="1"/>
</dbReference>
<feature type="domain" description="CRAL-TRIO" evidence="1">
    <location>
        <begin position="97"/>
        <end position="255"/>
    </location>
</feature>
<evidence type="ECO:0000313" key="3">
    <source>
        <dbReference type="Proteomes" id="UP001157974"/>
    </source>
</evidence>
<dbReference type="PANTHER" id="PTHR45824">
    <property type="entry name" value="GH16843P"/>
    <property type="match status" value="1"/>
</dbReference>
<dbReference type="InterPro" id="IPR036865">
    <property type="entry name" value="CRAL-TRIO_dom_sf"/>
</dbReference>
<accession>A0AAV8V459</accession>
<sequence>MRAFKKTTSTTSAELNNGRGKLPKDFFVVTPAEEEALKEFEPMVEELTGRRALIPPQSRNDCLRLLRARGLNTTKALILLESSEKERVEYSPVAYEDVKKIVQKSLAYMTGFDDAGHPVIYVDTDKFRKNEDDVIVIVKFIIFVMDEVVLEAQKRGQEQVVLVFDLTRFSLLSMDYGVIKQMLHVLMYVYPERVYRLIVFNPPYFFTAAWPAIKLWLDENSIRKILFLRKTEKLFLEVDKQAIPTILGGTFVFDVNKYEENGSARTQALVS</sequence>
<dbReference type="Proteomes" id="UP001157974">
    <property type="component" value="Unassembled WGS sequence"/>
</dbReference>